<sequence>MKNITLILAFAILVPNLASARRIGGLFGKSENIEEIIDLDAKGPNGEDVYLAYKTSGYYFFMGAYMADEGYVLGIRGKTSYYPLDKNQIIAYQENGFLPKPLPEYKIPFKDWLWGFALWILLSVLGLIWFFPNRGSPFEKGCKFYFGKNVPVDYMKAHDYFKKSANKDFAPAQYNLGIMYLKGQGVEKNVQKAIPYFMLASDQEYANAQVQLGNLYFDGEEIPKNLDRALSFYKSSCENGHQDGCKMMNHILENKK</sequence>
<dbReference type="SMART" id="SM00671">
    <property type="entry name" value="SEL1"/>
    <property type="match status" value="3"/>
</dbReference>
<dbReference type="PANTHER" id="PTHR11102:SF147">
    <property type="entry name" value="SEL1L ADAPTOR SUBUNIT OF ERAD E3 UBIQUITIN LIGASE"/>
    <property type="match status" value="1"/>
</dbReference>
<reference evidence="3" key="1">
    <citation type="journal article" date="2019" name="Int. J. Syst. Evol. Microbiol.">
        <title>The Global Catalogue of Microorganisms (GCM) 10K type strain sequencing project: providing services to taxonomists for standard genome sequencing and annotation.</title>
        <authorList>
            <consortium name="The Broad Institute Genomics Platform"/>
            <consortium name="The Broad Institute Genome Sequencing Center for Infectious Disease"/>
            <person name="Wu L."/>
            <person name="Ma J."/>
        </authorList>
    </citation>
    <scope>NUCLEOTIDE SEQUENCE [LARGE SCALE GENOMIC DNA]</scope>
    <source>
        <strain evidence="3">KCTC 52368</strain>
    </source>
</reference>
<keyword evidence="1" id="KW-0472">Membrane</keyword>
<dbReference type="EMBL" id="JBHULB010000082">
    <property type="protein sequence ID" value="MFD2588918.1"/>
    <property type="molecule type" value="Genomic_DNA"/>
</dbReference>
<organism evidence="2 3">
    <name type="scientific">Croceitalea marina</name>
    <dbReference type="NCBI Taxonomy" id="1775166"/>
    <lineage>
        <taxon>Bacteria</taxon>
        <taxon>Pseudomonadati</taxon>
        <taxon>Bacteroidota</taxon>
        <taxon>Flavobacteriia</taxon>
        <taxon>Flavobacteriales</taxon>
        <taxon>Flavobacteriaceae</taxon>
        <taxon>Croceitalea</taxon>
    </lineage>
</organism>
<keyword evidence="1" id="KW-0812">Transmembrane</keyword>
<feature type="transmembrane region" description="Helical" evidence="1">
    <location>
        <begin position="112"/>
        <end position="131"/>
    </location>
</feature>
<dbReference type="Proteomes" id="UP001597526">
    <property type="component" value="Unassembled WGS sequence"/>
</dbReference>
<dbReference type="InterPro" id="IPR050767">
    <property type="entry name" value="Sel1_AlgK"/>
</dbReference>
<dbReference type="RefSeq" id="WP_377768382.1">
    <property type="nucleotide sequence ID" value="NZ_JBHULB010000082.1"/>
</dbReference>
<evidence type="ECO:0000313" key="3">
    <source>
        <dbReference type="Proteomes" id="UP001597526"/>
    </source>
</evidence>
<dbReference type="Pfam" id="PF08238">
    <property type="entry name" value="Sel1"/>
    <property type="match status" value="3"/>
</dbReference>
<proteinExistence type="predicted"/>
<gene>
    <name evidence="2" type="ORF">ACFSQJ_18475</name>
</gene>
<evidence type="ECO:0000313" key="2">
    <source>
        <dbReference type="EMBL" id="MFD2588918.1"/>
    </source>
</evidence>
<dbReference type="Gene3D" id="1.25.40.10">
    <property type="entry name" value="Tetratricopeptide repeat domain"/>
    <property type="match status" value="1"/>
</dbReference>
<dbReference type="InterPro" id="IPR006597">
    <property type="entry name" value="Sel1-like"/>
</dbReference>
<accession>A0ABW5N2V5</accession>
<name>A0ABW5N2V5_9FLAO</name>
<evidence type="ECO:0000256" key="1">
    <source>
        <dbReference type="SAM" id="Phobius"/>
    </source>
</evidence>
<dbReference type="InterPro" id="IPR011990">
    <property type="entry name" value="TPR-like_helical_dom_sf"/>
</dbReference>
<comment type="caution">
    <text evidence="2">The sequence shown here is derived from an EMBL/GenBank/DDBJ whole genome shotgun (WGS) entry which is preliminary data.</text>
</comment>
<dbReference type="SUPFAM" id="SSF81901">
    <property type="entry name" value="HCP-like"/>
    <property type="match status" value="1"/>
</dbReference>
<protein>
    <submittedName>
        <fullName evidence="2">Tetratricopeptide repeat protein</fullName>
    </submittedName>
</protein>
<keyword evidence="1" id="KW-1133">Transmembrane helix</keyword>
<dbReference type="PANTHER" id="PTHR11102">
    <property type="entry name" value="SEL-1-LIKE PROTEIN"/>
    <property type="match status" value="1"/>
</dbReference>
<keyword evidence="3" id="KW-1185">Reference proteome</keyword>